<accession>A0ABQ2VP58</accession>
<dbReference type="Proteomes" id="UP000654471">
    <property type="component" value="Unassembled WGS sequence"/>
</dbReference>
<feature type="compositionally biased region" description="Low complexity" evidence="1">
    <location>
        <begin position="36"/>
        <end position="50"/>
    </location>
</feature>
<feature type="compositionally biased region" description="Basic and acidic residues" evidence="1">
    <location>
        <begin position="59"/>
        <end position="72"/>
    </location>
</feature>
<proteinExistence type="predicted"/>
<protein>
    <submittedName>
        <fullName evidence="2">Uncharacterized protein</fullName>
    </submittedName>
</protein>
<evidence type="ECO:0000313" key="2">
    <source>
        <dbReference type="EMBL" id="GGV02089.1"/>
    </source>
</evidence>
<sequence>MPGMDGVPLAEDDGDAAPWCMPGLDESDESFDEPQAAIVSASTAAVPAAARPRRRRVKREVNDITESLREMRAAPARGGSGRMARSPYDGRGKVLSHARCAHP</sequence>
<organism evidence="2 3">
    <name type="scientific">Streptomyces albospinus</name>
    <dbReference type="NCBI Taxonomy" id="285515"/>
    <lineage>
        <taxon>Bacteria</taxon>
        <taxon>Bacillati</taxon>
        <taxon>Actinomycetota</taxon>
        <taxon>Actinomycetes</taxon>
        <taxon>Kitasatosporales</taxon>
        <taxon>Streptomycetaceae</taxon>
        <taxon>Streptomyces</taxon>
    </lineage>
</organism>
<name>A0ABQ2VP58_9ACTN</name>
<feature type="compositionally biased region" description="Basic residues" evidence="1">
    <location>
        <begin position="94"/>
        <end position="103"/>
    </location>
</feature>
<evidence type="ECO:0000313" key="3">
    <source>
        <dbReference type="Proteomes" id="UP000654471"/>
    </source>
</evidence>
<reference evidence="3" key="1">
    <citation type="journal article" date="2019" name="Int. J. Syst. Evol. Microbiol.">
        <title>The Global Catalogue of Microorganisms (GCM) 10K type strain sequencing project: providing services to taxonomists for standard genome sequencing and annotation.</title>
        <authorList>
            <consortium name="The Broad Institute Genomics Platform"/>
            <consortium name="The Broad Institute Genome Sequencing Center for Infectious Disease"/>
            <person name="Wu L."/>
            <person name="Ma J."/>
        </authorList>
    </citation>
    <scope>NUCLEOTIDE SEQUENCE [LARGE SCALE GENOMIC DNA]</scope>
    <source>
        <strain evidence="3">JCM 3399</strain>
    </source>
</reference>
<feature type="region of interest" description="Disordered" evidence="1">
    <location>
        <begin position="1"/>
        <end position="103"/>
    </location>
</feature>
<gene>
    <name evidence="2" type="ORF">GCM10010211_81790</name>
</gene>
<keyword evidence="3" id="KW-1185">Reference proteome</keyword>
<dbReference type="EMBL" id="BMRP01000075">
    <property type="protein sequence ID" value="GGV02089.1"/>
    <property type="molecule type" value="Genomic_DNA"/>
</dbReference>
<evidence type="ECO:0000256" key="1">
    <source>
        <dbReference type="SAM" id="MobiDB-lite"/>
    </source>
</evidence>
<comment type="caution">
    <text evidence="2">The sequence shown here is derived from an EMBL/GenBank/DDBJ whole genome shotgun (WGS) entry which is preliminary data.</text>
</comment>